<keyword evidence="3" id="KW-0175">Coiled coil</keyword>
<dbReference type="PROSITE" id="PS50067">
    <property type="entry name" value="KINESIN_MOTOR_2"/>
    <property type="match status" value="1"/>
</dbReference>
<dbReference type="Pfam" id="PF00225">
    <property type="entry name" value="Kinesin"/>
    <property type="match status" value="2"/>
</dbReference>
<dbReference type="GO" id="GO:0005524">
    <property type="term" value="F:ATP binding"/>
    <property type="evidence" value="ECO:0007669"/>
    <property type="project" value="UniProtKB-UniRule"/>
</dbReference>
<protein>
    <recommendedName>
        <fullName evidence="6">Kinesin motor domain-containing protein</fullName>
    </recommendedName>
</protein>
<keyword evidence="8" id="KW-1185">Reference proteome</keyword>
<dbReference type="SMART" id="SM00129">
    <property type="entry name" value="KISc"/>
    <property type="match status" value="1"/>
</dbReference>
<evidence type="ECO:0000259" key="6">
    <source>
        <dbReference type="PROSITE" id="PS50067"/>
    </source>
</evidence>
<organism evidence="7 8">
    <name type="scientific">Larinioides sclopetarius</name>
    <dbReference type="NCBI Taxonomy" id="280406"/>
    <lineage>
        <taxon>Eukaryota</taxon>
        <taxon>Metazoa</taxon>
        <taxon>Ecdysozoa</taxon>
        <taxon>Arthropoda</taxon>
        <taxon>Chelicerata</taxon>
        <taxon>Arachnida</taxon>
        <taxon>Araneae</taxon>
        <taxon>Araneomorphae</taxon>
        <taxon>Entelegynae</taxon>
        <taxon>Araneoidea</taxon>
        <taxon>Araneidae</taxon>
        <taxon>Larinioides</taxon>
    </lineage>
</organism>
<dbReference type="InterPro" id="IPR036961">
    <property type="entry name" value="Kinesin_motor_dom_sf"/>
</dbReference>
<dbReference type="SUPFAM" id="SSF49879">
    <property type="entry name" value="SMAD/FHA domain"/>
    <property type="match status" value="1"/>
</dbReference>
<evidence type="ECO:0000256" key="3">
    <source>
        <dbReference type="ARBA" id="ARBA00023054"/>
    </source>
</evidence>
<comment type="caution">
    <text evidence="7">The sequence shown here is derived from an EMBL/GenBank/DDBJ whole genome shotgun (WGS) entry which is preliminary data.</text>
</comment>
<dbReference type="SUPFAM" id="SSF52540">
    <property type="entry name" value="P-loop containing nucleoside triphosphate hydrolases"/>
    <property type="match status" value="1"/>
</dbReference>
<dbReference type="Gene3D" id="2.60.200.20">
    <property type="match status" value="1"/>
</dbReference>
<dbReference type="FunFam" id="2.60.200.20:FF:000034">
    <property type="entry name" value="kinesin-like protein KIF28P"/>
    <property type="match status" value="1"/>
</dbReference>
<proteinExistence type="inferred from homology"/>
<dbReference type="AlphaFoldDB" id="A0AAV2A1K8"/>
<dbReference type="Pfam" id="PF00498">
    <property type="entry name" value="FHA"/>
    <property type="match status" value="1"/>
</dbReference>
<feature type="binding site" evidence="5">
    <location>
        <begin position="113"/>
        <end position="120"/>
    </location>
    <ligand>
        <name>ATP</name>
        <dbReference type="ChEBI" id="CHEBI:30616"/>
    </ligand>
</feature>
<dbReference type="PRINTS" id="PR00380">
    <property type="entry name" value="KINESINHEAVY"/>
</dbReference>
<accession>A0AAV2A1K8</accession>
<dbReference type="GO" id="GO:0003777">
    <property type="term" value="F:microtubule motor activity"/>
    <property type="evidence" value="ECO:0007669"/>
    <property type="project" value="InterPro"/>
</dbReference>
<keyword evidence="2 5" id="KW-0067">ATP-binding</keyword>
<sequence>MPEEENVKVALRVRPFNQREKQRNAKSIVQMSGNTTFLTNPDDPSDPVKKFTYDHSYWSHDGFKELPNGYCAQDTSHANGAKFCDQERVYKDLGRGVLRNAWEGYNSALFAYGQTGSGKSWSVIGYGANKGIVPKFCEEMFRGIDDKRRSGDTTEFEVRLSMLEIYNEIVRDLLSPGGDRKRGLKVREHPKKGFYAEGLQTALVTSYKEIERKLNEGTTNRSIASTNMNATSSKKLMLNITRGTIMARYANGEDVFIPRTPIIPNLRAHTIVGIHLTQKSRKSNGQETAKSSIVHLVDLAGSERASNTGATGDRLKEGAAINQSLSCLGNCIHALAERAMGRNSRVPFRDSVLTRLLMNALGGNSRTIMIAAISPADINYEETLSTLRYADRAKQIKTVAIVNEDPTEKLIKELRQENERLKRMLDKGAIDVPMQPGMTDEEIIKLRKKWEEEMYAAMAENDRDLLLIKQSYDDKLKLARQQKGFEWDIAKIEKEKKVRPHFTNLNFDPMLSGKIVHLLKSGENIVGKTDQADIQLLGPSIQERHAIVNYLEHGGVTLEKYQGECRIILNGEPLTARALLSHCDRILFGTTQLYVFIHPDQMKKTGKKYPDVSYEMAQEEIASKAGISVDDDESLDTALLNKDLIEVLPGVEEANAISEELDKKVKFEIMLLSPQWLGKTSGKTEVYVKMRNLETGVEFTWQKEKFLNRMYVMKEMYQNYEAGEEWDVEEDRDPFIEDLDTEVQIGNVQVFLQPLAYMVELKEQLEIVDYKGTEVGIMNIEIVPCTPQGKEYTEHDDMFVDNPNELIGKDLHFMVKLLGCRGLPSRFNDITCRYKVYLDTEDNVTEVISDTSNPDFNHKKIFSFRRVTQSLTEYLKEGYIMIQVWGKQTTRKSAVTRAQGKNTKEMFQADLLNNANTLMKGFRMNGRVVDPNKQSIIVELLLMKKQQHRQQQRLENIRRMIDLAETHKKKKLPVSLVKDLYSTTSADIAEELLQKVPTDASVFAYVCCAFLRYEDYGEVFINFVAEKSRVMSMNRPSIPRAELLVVAIAAPLYKSIQESVKLPLLGHSFGETLWLR</sequence>
<evidence type="ECO:0000256" key="1">
    <source>
        <dbReference type="ARBA" id="ARBA00022741"/>
    </source>
</evidence>
<gene>
    <name evidence="7" type="ORF">LARSCL_LOCUS9146</name>
</gene>
<dbReference type="InterPro" id="IPR008042">
    <property type="entry name" value="Retrotrans_Pao"/>
</dbReference>
<dbReference type="GO" id="GO:0008017">
    <property type="term" value="F:microtubule binding"/>
    <property type="evidence" value="ECO:0007669"/>
    <property type="project" value="InterPro"/>
</dbReference>
<dbReference type="Pfam" id="PF05380">
    <property type="entry name" value="Peptidase_A17"/>
    <property type="match status" value="1"/>
</dbReference>
<dbReference type="PANTHER" id="PTHR47117">
    <property type="entry name" value="STAR-RELATED LIPID TRANSFER PROTEIN 9"/>
    <property type="match status" value="1"/>
</dbReference>
<dbReference type="GO" id="GO:0007018">
    <property type="term" value="P:microtubule-based movement"/>
    <property type="evidence" value="ECO:0007669"/>
    <property type="project" value="InterPro"/>
</dbReference>
<comment type="similarity">
    <text evidence="5">Belongs to the TRAFAC class myosin-kinesin ATPase superfamily. Kinesin family.</text>
</comment>
<dbReference type="InterPro" id="IPR022140">
    <property type="entry name" value="Kinesin-like_KIF1-typ"/>
</dbReference>
<name>A0AAV2A1K8_9ARAC</name>
<dbReference type="Pfam" id="PF12423">
    <property type="entry name" value="KIF1B"/>
    <property type="match status" value="1"/>
</dbReference>
<dbReference type="SUPFAM" id="SSF49562">
    <property type="entry name" value="C2 domain (Calcium/lipid-binding domain, CaLB)"/>
    <property type="match status" value="1"/>
</dbReference>
<feature type="domain" description="Kinesin motor" evidence="6">
    <location>
        <begin position="6"/>
        <end position="396"/>
    </location>
</feature>
<evidence type="ECO:0000256" key="4">
    <source>
        <dbReference type="ARBA" id="ARBA00023175"/>
    </source>
</evidence>
<keyword evidence="1 5" id="KW-0547">Nucleotide-binding</keyword>
<dbReference type="EMBL" id="CAXIEN010000101">
    <property type="protein sequence ID" value="CAL1277289.1"/>
    <property type="molecule type" value="Genomic_DNA"/>
</dbReference>
<evidence type="ECO:0000256" key="5">
    <source>
        <dbReference type="PROSITE-ProRule" id="PRU00283"/>
    </source>
</evidence>
<evidence type="ECO:0000313" key="7">
    <source>
        <dbReference type="EMBL" id="CAL1277289.1"/>
    </source>
</evidence>
<keyword evidence="4 5" id="KW-0505">Motor protein</keyword>
<dbReference type="InterPro" id="IPR035892">
    <property type="entry name" value="C2_domain_sf"/>
</dbReference>
<reference evidence="7 8" key="1">
    <citation type="submission" date="2024-04" db="EMBL/GenBank/DDBJ databases">
        <authorList>
            <person name="Rising A."/>
            <person name="Reimegard J."/>
            <person name="Sonavane S."/>
            <person name="Akerstrom W."/>
            <person name="Nylinder S."/>
            <person name="Hedman E."/>
            <person name="Kallberg Y."/>
        </authorList>
    </citation>
    <scope>NUCLEOTIDE SEQUENCE [LARGE SCALE GENOMIC DNA]</scope>
</reference>
<dbReference type="InterPro" id="IPR001752">
    <property type="entry name" value="Kinesin_motor_dom"/>
</dbReference>
<dbReference type="Proteomes" id="UP001497382">
    <property type="component" value="Unassembled WGS sequence"/>
</dbReference>
<evidence type="ECO:0000313" key="8">
    <source>
        <dbReference type="Proteomes" id="UP001497382"/>
    </source>
</evidence>
<dbReference type="InterPro" id="IPR027417">
    <property type="entry name" value="P-loop_NTPase"/>
</dbReference>
<dbReference type="InterPro" id="IPR008984">
    <property type="entry name" value="SMAD_FHA_dom_sf"/>
</dbReference>
<dbReference type="Gene3D" id="3.40.850.10">
    <property type="entry name" value="Kinesin motor domain"/>
    <property type="match status" value="1"/>
</dbReference>
<dbReference type="InterPro" id="IPR000253">
    <property type="entry name" value="FHA_dom"/>
</dbReference>
<evidence type="ECO:0000256" key="2">
    <source>
        <dbReference type="ARBA" id="ARBA00022840"/>
    </source>
</evidence>